<proteinExistence type="predicted"/>
<keyword evidence="3" id="KW-1185">Reference proteome</keyword>
<name>A0AA45KFG5_9LACT</name>
<dbReference type="InterPro" id="IPR025272">
    <property type="entry name" value="SocA_Panacea"/>
</dbReference>
<dbReference type="AlphaFoldDB" id="A0AA45KFG5"/>
<feature type="domain" description="Antitoxin SocA-like Panacea" evidence="1">
    <location>
        <begin position="32"/>
        <end position="141"/>
    </location>
</feature>
<evidence type="ECO:0000313" key="2">
    <source>
        <dbReference type="EMBL" id="QSE76299.1"/>
    </source>
</evidence>
<dbReference type="KEGG" id="lti:JW886_07460"/>
<evidence type="ECO:0000313" key="3">
    <source>
        <dbReference type="Proteomes" id="UP000663608"/>
    </source>
</evidence>
<protein>
    <submittedName>
        <fullName evidence="2">DUF4065 domain-containing protein</fullName>
    </submittedName>
</protein>
<dbReference type="RefSeq" id="WP_205871733.1">
    <property type="nucleotide sequence ID" value="NZ_CP070872.1"/>
</dbReference>
<dbReference type="EMBL" id="CP070872">
    <property type="protein sequence ID" value="QSE76299.1"/>
    <property type="molecule type" value="Genomic_DNA"/>
</dbReference>
<dbReference type="Pfam" id="PF13274">
    <property type="entry name" value="SocA_Panacea"/>
    <property type="match status" value="1"/>
</dbReference>
<reference evidence="2 3" key="1">
    <citation type="submission" date="2021-02" db="EMBL/GenBank/DDBJ databases">
        <title>Complete genome sequence of Lactococcus lactis strain K_LL004.</title>
        <authorList>
            <person name="Kim H.B."/>
        </authorList>
    </citation>
    <scope>NUCLEOTIDE SEQUENCE [LARGE SCALE GENOMIC DNA]</scope>
    <source>
        <strain evidence="2 3">K_LL004</strain>
    </source>
</reference>
<organism evidence="2 3">
    <name type="scientific">Lactococcus taiwanensis</name>
    <dbReference type="NCBI Taxonomy" id="1151742"/>
    <lineage>
        <taxon>Bacteria</taxon>
        <taxon>Bacillati</taxon>
        <taxon>Bacillota</taxon>
        <taxon>Bacilli</taxon>
        <taxon>Lactobacillales</taxon>
        <taxon>Streptococcaceae</taxon>
        <taxon>Lactococcus</taxon>
    </lineage>
</organism>
<accession>A0AA45KFG5</accession>
<sequence length="175" mass="20236">MSDFTLQDPVSVANFIIDYAKKRKKPVSNLQLQKIMYFIQGAFLNKYDSPLINGTFSRWQYGPVIKEVYAIFRENGPSPIENISMTVNFENNGFEIEKGPKTTSESLGNSSVYSYLKEITLELLDVSPWELVKISHEQEIWSSYKDEIVKHSAPDYENKEIKKACKDNVSLWHKQ</sequence>
<gene>
    <name evidence="2" type="ORF">JW886_07460</name>
</gene>
<dbReference type="Proteomes" id="UP000663608">
    <property type="component" value="Chromosome"/>
</dbReference>
<evidence type="ECO:0000259" key="1">
    <source>
        <dbReference type="Pfam" id="PF13274"/>
    </source>
</evidence>